<organism evidence="8 9">
    <name type="scientific">Symbiodinium microadriaticum</name>
    <name type="common">Dinoflagellate</name>
    <name type="synonym">Zooxanthella microadriatica</name>
    <dbReference type="NCBI Taxonomy" id="2951"/>
    <lineage>
        <taxon>Eukaryota</taxon>
        <taxon>Sar</taxon>
        <taxon>Alveolata</taxon>
        <taxon>Dinophyceae</taxon>
        <taxon>Suessiales</taxon>
        <taxon>Symbiodiniaceae</taxon>
        <taxon>Symbiodinium</taxon>
    </lineage>
</organism>
<feature type="transmembrane region" description="Helical" evidence="6">
    <location>
        <begin position="326"/>
        <end position="343"/>
    </location>
</feature>
<dbReference type="GO" id="GO:0016020">
    <property type="term" value="C:membrane"/>
    <property type="evidence" value="ECO:0007669"/>
    <property type="project" value="UniProtKB-SubCell"/>
</dbReference>
<dbReference type="Proteomes" id="UP000186817">
    <property type="component" value="Unassembled WGS sequence"/>
</dbReference>
<feature type="transmembrane region" description="Helical" evidence="6">
    <location>
        <begin position="389"/>
        <end position="412"/>
    </location>
</feature>
<feature type="transmembrane region" description="Helical" evidence="6">
    <location>
        <begin position="230"/>
        <end position="250"/>
    </location>
</feature>
<evidence type="ECO:0000256" key="2">
    <source>
        <dbReference type="ARBA" id="ARBA00022692"/>
    </source>
</evidence>
<dbReference type="AlphaFoldDB" id="A0A1Q9EAN5"/>
<name>A0A1Q9EAN5_SYMMI</name>
<comment type="caution">
    <text evidence="8">The sequence shown here is derived from an EMBL/GenBank/DDBJ whole genome shotgun (WGS) entry which is preliminary data.</text>
</comment>
<feature type="domain" description="Ion transport" evidence="7">
    <location>
        <begin position="200"/>
        <end position="414"/>
    </location>
</feature>
<reference evidence="8 9" key="1">
    <citation type="submission" date="2016-02" db="EMBL/GenBank/DDBJ databases">
        <title>Genome analysis of coral dinoflagellate symbionts highlights evolutionary adaptations to a symbiotic lifestyle.</title>
        <authorList>
            <person name="Aranda M."/>
            <person name="Li Y."/>
            <person name="Liew Y.J."/>
            <person name="Baumgarten S."/>
            <person name="Simakov O."/>
            <person name="Wilson M."/>
            <person name="Piel J."/>
            <person name="Ashoor H."/>
            <person name="Bougouffa S."/>
            <person name="Bajic V.B."/>
            <person name="Ryu T."/>
            <person name="Ravasi T."/>
            <person name="Bayer T."/>
            <person name="Micklem G."/>
            <person name="Kim H."/>
            <person name="Bhak J."/>
            <person name="Lajeunesse T.C."/>
            <person name="Voolstra C.R."/>
        </authorList>
    </citation>
    <scope>NUCLEOTIDE SEQUENCE [LARGE SCALE GENOMIC DNA]</scope>
    <source>
        <strain evidence="8 9">CCMP2467</strain>
    </source>
</reference>
<evidence type="ECO:0000259" key="7">
    <source>
        <dbReference type="Pfam" id="PF00520"/>
    </source>
</evidence>
<dbReference type="OrthoDB" id="418996at2759"/>
<keyword evidence="2 6" id="KW-0812">Transmembrane</keyword>
<dbReference type="InterPro" id="IPR005821">
    <property type="entry name" value="Ion_trans_dom"/>
</dbReference>
<accession>A0A1Q9EAN5</accession>
<keyword evidence="4 6" id="KW-0472">Membrane</keyword>
<dbReference type="InterPro" id="IPR027359">
    <property type="entry name" value="Volt_channel_dom_sf"/>
</dbReference>
<feature type="transmembrane region" description="Helical" evidence="6">
    <location>
        <begin position="262"/>
        <end position="282"/>
    </location>
</feature>
<dbReference type="Gene3D" id="1.10.287.70">
    <property type="match status" value="1"/>
</dbReference>
<gene>
    <name evidence="8" type="primary">Catsper1</name>
    <name evidence="8" type="ORF">AK812_SmicGene12433</name>
</gene>
<feature type="region of interest" description="Disordered" evidence="5">
    <location>
        <begin position="102"/>
        <end position="128"/>
    </location>
</feature>
<evidence type="ECO:0000313" key="9">
    <source>
        <dbReference type="Proteomes" id="UP000186817"/>
    </source>
</evidence>
<dbReference type="InterPro" id="IPR018247">
    <property type="entry name" value="EF_Hand_1_Ca_BS"/>
</dbReference>
<evidence type="ECO:0000313" key="8">
    <source>
        <dbReference type="EMBL" id="OLQ04504.1"/>
    </source>
</evidence>
<evidence type="ECO:0000256" key="5">
    <source>
        <dbReference type="SAM" id="MobiDB-lite"/>
    </source>
</evidence>
<comment type="subcellular location">
    <subcellularLocation>
        <location evidence="1">Membrane</location>
        <topology evidence="1">Multi-pass membrane protein</topology>
    </subcellularLocation>
</comment>
<dbReference type="EMBL" id="LSRX01000209">
    <property type="protein sequence ID" value="OLQ04504.1"/>
    <property type="molecule type" value="Genomic_DNA"/>
</dbReference>
<keyword evidence="9" id="KW-1185">Reference proteome</keyword>
<evidence type="ECO:0000256" key="4">
    <source>
        <dbReference type="ARBA" id="ARBA00023136"/>
    </source>
</evidence>
<dbReference type="Gene3D" id="1.20.120.350">
    <property type="entry name" value="Voltage-gated potassium channels. Chain C"/>
    <property type="match status" value="1"/>
</dbReference>
<keyword evidence="3 6" id="KW-1133">Transmembrane helix</keyword>
<evidence type="ECO:0000256" key="6">
    <source>
        <dbReference type="SAM" id="Phobius"/>
    </source>
</evidence>
<evidence type="ECO:0000256" key="3">
    <source>
        <dbReference type="ARBA" id="ARBA00022989"/>
    </source>
</evidence>
<dbReference type="Pfam" id="PF00520">
    <property type="entry name" value="Ion_trans"/>
    <property type="match status" value="1"/>
</dbReference>
<proteinExistence type="predicted"/>
<dbReference type="GO" id="GO:0005216">
    <property type="term" value="F:monoatomic ion channel activity"/>
    <property type="evidence" value="ECO:0007669"/>
    <property type="project" value="InterPro"/>
</dbReference>
<evidence type="ECO:0000256" key="1">
    <source>
        <dbReference type="ARBA" id="ARBA00004141"/>
    </source>
</evidence>
<dbReference type="PROSITE" id="PS00018">
    <property type="entry name" value="EF_HAND_1"/>
    <property type="match status" value="1"/>
</dbReference>
<dbReference type="SUPFAM" id="SSF81324">
    <property type="entry name" value="Voltage-gated potassium channels"/>
    <property type="match status" value="1"/>
</dbReference>
<sequence>MIPSPLPPEGSCKEDDRMAKEPAVQILAWFNRTKCPLLGRCFMPHPELPSAAVAKPPCVRASLGHPSGVQLATSKALRKCDDHLAALASELRKLHDMLEAPRTENEELASSGKMEPACSESDTESDEVQGVSLKEAQPHPVLHKKALKTSQQVRRGPVLLRPLQPSASVLDPKRISGQSGQGQSGASGFVGKLLEFGPPIVILLNAITIALDSDVIENDSILRLVECCFAMFYLLEFMIKLGLLGCRGYFWAENWTWNWFDFLCLLCALLELSAVIVSVLGFTSTPFLEDVTVVRVFRLGQSLPVLVDENRPRAELQDVWRTPSDYIRFAVIYVFGIVMRNLVGDAMEEFKNIPNSMFTLFRCFTDGCSDYAGTPLAERLRIVYGAPFTLGYVCVTMLVAVGIFNMIMAIFLENATASAGRRKQRELGERANSTEQALRRVIVQMIDPTAPERAAGRRGTMAARISGLFDLRPTEDDASRSRLTRQRSKSTELFWHTQYELLKHSGATVDRKTFMLWLQEPAFLHVLERADVDVSNKFDLFDVLDSDMGGRLELDEVVTGLMKLRGPVSKTDLIAIRLQVRLLIQKALEDE</sequence>
<protein>
    <submittedName>
        <fullName evidence="8">Cation channel sperm-associated protein 1</fullName>
    </submittedName>
</protein>